<dbReference type="KEGG" id="frx:F7310_07050"/>
<keyword evidence="2" id="KW-0732">Signal</keyword>
<gene>
    <name evidence="3" type="ORF">F7310_07050</name>
</gene>
<dbReference type="STRING" id="573570.F7310_07050"/>
<organism evidence="3 4">
    <name type="scientific">Francisella uliginis</name>
    <dbReference type="NCBI Taxonomy" id="573570"/>
    <lineage>
        <taxon>Bacteria</taxon>
        <taxon>Pseudomonadati</taxon>
        <taxon>Pseudomonadota</taxon>
        <taxon>Gammaproteobacteria</taxon>
        <taxon>Thiotrichales</taxon>
        <taxon>Francisellaceae</taxon>
        <taxon>Francisella</taxon>
    </lineage>
</organism>
<name>A0A1L4BTH8_9GAMM</name>
<feature type="region of interest" description="Disordered" evidence="1">
    <location>
        <begin position="113"/>
        <end position="158"/>
    </location>
</feature>
<evidence type="ECO:0000256" key="1">
    <source>
        <dbReference type="SAM" id="MobiDB-lite"/>
    </source>
</evidence>
<reference evidence="3 4" key="1">
    <citation type="journal article" date="2016" name="Appl. Environ. Microbiol.">
        <title>Whole genome relationships among Francisella bacteria of diverse origin define new species and provide specific regions for detection.</title>
        <authorList>
            <person name="Challacombe J.F."/>
            <person name="Petersen J.M."/>
            <person name="Gallegos-Graves V."/>
            <person name="Hodge D."/>
            <person name="Pillai S."/>
            <person name="Kuske C.R."/>
        </authorList>
    </citation>
    <scope>NUCLEOTIDE SEQUENCE [LARGE SCALE GENOMIC DNA]</scope>
    <source>
        <strain evidence="4">TX07-7310</strain>
    </source>
</reference>
<evidence type="ECO:0000256" key="2">
    <source>
        <dbReference type="SAM" id="SignalP"/>
    </source>
</evidence>
<dbReference type="RefSeq" id="WP_072712804.1">
    <property type="nucleotide sequence ID" value="NZ_CP016796.1"/>
</dbReference>
<protein>
    <recommendedName>
        <fullName evidence="5">Rotein</fullName>
    </recommendedName>
</protein>
<keyword evidence="4" id="KW-1185">Reference proteome</keyword>
<evidence type="ECO:0000313" key="4">
    <source>
        <dbReference type="Proteomes" id="UP000184222"/>
    </source>
</evidence>
<accession>A0A1L4BTH8</accession>
<dbReference type="OrthoDB" id="5605762at2"/>
<feature type="compositionally biased region" description="Basic and acidic residues" evidence="1">
    <location>
        <begin position="140"/>
        <end position="158"/>
    </location>
</feature>
<sequence length="158" mass="17364">MKKTYIKLAALAFTAIPLIANALQNDTPAMQPQNSSSYNAGEKLGSAISDSQDTMHEYYKKTSKSVKSMANETQIVLKNKAQQSSMYMSQVSNRIKNEFSKASEAVINSSNEAKETISHKANQASKSINKTTESAQNKVENFKKGFDNGKDKTKPAPF</sequence>
<dbReference type="EMBL" id="CP016796">
    <property type="protein sequence ID" value="API87127.1"/>
    <property type="molecule type" value="Genomic_DNA"/>
</dbReference>
<evidence type="ECO:0000313" key="3">
    <source>
        <dbReference type="EMBL" id="API87127.1"/>
    </source>
</evidence>
<feature type="chain" id="PRO_5012182534" description="Rotein" evidence="2">
    <location>
        <begin position="23"/>
        <end position="158"/>
    </location>
</feature>
<dbReference type="AlphaFoldDB" id="A0A1L4BTH8"/>
<evidence type="ECO:0008006" key="5">
    <source>
        <dbReference type="Google" id="ProtNLM"/>
    </source>
</evidence>
<proteinExistence type="predicted"/>
<feature type="compositionally biased region" description="Polar residues" evidence="1">
    <location>
        <begin position="119"/>
        <end position="139"/>
    </location>
</feature>
<dbReference type="Proteomes" id="UP000184222">
    <property type="component" value="Chromosome"/>
</dbReference>
<feature type="signal peptide" evidence="2">
    <location>
        <begin position="1"/>
        <end position="22"/>
    </location>
</feature>